<dbReference type="InterPro" id="IPR011009">
    <property type="entry name" value="Kinase-like_dom_sf"/>
</dbReference>
<dbReference type="SUPFAM" id="SSF56112">
    <property type="entry name" value="Protein kinase-like (PK-like)"/>
    <property type="match status" value="1"/>
</dbReference>
<feature type="region of interest" description="Disordered" evidence="1">
    <location>
        <begin position="1"/>
        <end position="37"/>
    </location>
</feature>
<keyword evidence="2" id="KW-0808">Transferase</keyword>
<gene>
    <name evidence="2" type="ORF">STAS_35305</name>
</gene>
<comment type="caution">
    <text evidence="2">The sequence shown here is derived from an EMBL/GenBank/DDBJ whole genome shotgun (WGS) entry which is preliminary data.</text>
</comment>
<evidence type="ECO:0000313" key="3">
    <source>
        <dbReference type="Proteomes" id="UP000325081"/>
    </source>
</evidence>
<dbReference type="EMBL" id="BKCP01013292">
    <property type="protein sequence ID" value="GER57505.1"/>
    <property type="molecule type" value="Genomic_DNA"/>
</dbReference>
<evidence type="ECO:0000313" key="2">
    <source>
        <dbReference type="EMBL" id="GER57505.1"/>
    </source>
</evidence>
<dbReference type="AlphaFoldDB" id="A0A5A7RJV0"/>
<dbReference type="Gene3D" id="1.10.510.10">
    <property type="entry name" value="Transferase(Phosphotransferase) domain 1"/>
    <property type="match status" value="1"/>
</dbReference>
<dbReference type="OrthoDB" id="248923at2759"/>
<sequence length="180" mass="20992">MMDEEANHVPSQEEEEDKEEEEEKYYDTQESFEDDDNILRDGNHTFRTMHEIGTTRLSLGTTPVYKASHFDDHGCPLGFVTSRRELDRMVREISAERRLPRRSDEMINVSGHSWKRIIRSGDYPKYSKAYSRGFECMVAGCLQRNPSKRPSVIELLRCGVFDILDKSSANRHQAFDLLRN</sequence>
<organism evidence="2 3">
    <name type="scientific">Striga asiatica</name>
    <name type="common">Asiatic witchweed</name>
    <name type="synonym">Buchnera asiatica</name>
    <dbReference type="NCBI Taxonomy" id="4170"/>
    <lineage>
        <taxon>Eukaryota</taxon>
        <taxon>Viridiplantae</taxon>
        <taxon>Streptophyta</taxon>
        <taxon>Embryophyta</taxon>
        <taxon>Tracheophyta</taxon>
        <taxon>Spermatophyta</taxon>
        <taxon>Magnoliopsida</taxon>
        <taxon>eudicotyledons</taxon>
        <taxon>Gunneridae</taxon>
        <taxon>Pentapetalae</taxon>
        <taxon>asterids</taxon>
        <taxon>lamiids</taxon>
        <taxon>Lamiales</taxon>
        <taxon>Orobanchaceae</taxon>
        <taxon>Buchnereae</taxon>
        <taxon>Striga</taxon>
    </lineage>
</organism>
<keyword evidence="3" id="KW-1185">Reference proteome</keyword>
<accession>A0A5A7RJV0</accession>
<reference evidence="3" key="1">
    <citation type="journal article" date="2019" name="Curr. Biol.">
        <title>Genome Sequence of Striga asiatica Provides Insight into the Evolution of Plant Parasitism.</title>
        <authorList>
            <person name="Yoshida S."/>
            <person name="Kim S."/>
            <person name="Wafula E.K."/>
            <person name="Tanskanen J."/>
            <person name="Kim Y.M."/>
            <person name="Honaas L."/>
            <person name="Yang Z."/>
            <person name="Spallek T."/>
            <person name="Conn C.E."/>
            <person name="Ichihashi Y."/>
            <person name="Cheong K."/>
            <person name="Cui S."/>
            <person name="Der J.P."/>
            <person name="Gundlach H."/>
            <person name="Jiao Y."/>
            <person name="Hori C."/>
            <person name="Ishida J.K."/>
            <person name="Kasahara H."/>
            <person name="Kiba T."/>
            <person name="Kim M.S."/>
            <person name="Koo N."/>
            <person name="Laohavisit A."/>
            <person name="Lee Y.H."/>
            <person name="Lumba S."/>
            <person name="McCourt P."/>
            <person name="Mortimer J.C."/>
            <person name="Mutuku J.M."/>
            <person name="Nomura T."/>
            <person name="Sasaki-Sekimoto Y."/>
            <person name="Seto Y."/>
            <person name="Wang Y."/>
            <person name="Wakatake T."/>
            <person name="Sakakibara H."/>
            <person name="Demura T."/>
            <person name="Yamaguchi S."/>
            <person name="Yoneyama K."/>
            <person name="Manabe R.I."/>
            <person name="Nelson D.C."/>
            <person name="Schulman A.H."/>
            <person name="Timko M.P."/>
            <person name="dePamphilis C.W."/>
            <person name="Choi D."/>
            <person name="Shirasu K."/>
        </authorList>
    </citation>
    <scope>NUCLEOTIDE SEQUENCE [LARGE SCALE GENOMIC DNA]</scope>
    <source>
        <strain evidence="3">cv. UVA1</strain>
    </source>
</reference>
<dbReference type="GO" id="GO:0016301">
    <property type="term" value="F:kinase activity"/>
    <property type="evidence" value="ECO:0007669"/>
    <property type="project" value="UniProtKB-KW"/>
</dbReference>
<feature type="compositionally biased region" description="Acidic residues" evidence="1">
    <location>
        <begin position="12"/>
        <end position="36"/>
    </location>
</feature>
<protein>
    <submittedName>
        <fullName evidence="2">Protein kinase</fullName>
    </submittedName>
</protein>
<keyword evidence="2" id="KW-0418">Kinase</keyword>
<evidence type="ECO:0000256" key="1">
    <source>
        <dbReference type="SAM" id="MobiDB-lite"/>
    </source>
</evidence>
<proteinExistence type="predicted"/>
<dbReference type="Proteomes" id="UP000325081">
    <property type="component" value="Unassembled WGS sequence"/>
</dbReference>
<name>A0A5A7RJV0_STRAF</name>